<organism evidence="1 2">
    <name type="scientific">Rhizobium rhizogenes NBRC 13257</name>
    <dbReference type="NCBI Taxonomy" id="1220581"/>
    <lineage>
        <taxon>Bacteria</taxon>
        <taxon>Pseudomonadati</taxon>
        <taxon>Pseudomonadota</taxon>
        <taxon>Alphaproteobacteria</taxon>
        <taxon>Hyphomicrobiales</taxon>
        <taxon>Rhizobiaceae</taxon>
        <taxon>Rhizobium/Agrobacterium group</taxon>
        <taxon>Rhizobium</taxon>
    </lineage>
</organism>
<dbReference type="Proteomes" id="UP000026941">
    <property type="component" value="Unassembled WGS sequence"/>
</dbReference>
<accession>A0AA87Q569</accession>
<name>A0AA87Q569_RHIRH</name>
<evidence type="ECO:0000313" key="2">
    <source>
        <dbReference type="Proteomes" id="UP000026941"/>
    </source>
</evidence>
<dbReference type="EMBL" id="BAYX01000002">
    <property type="protein sequence ID" value="GAJ91687.1"/>
    <property type="molecule type" value="Genomic_DNA"/>
</dbReference>
<evidence type="ECO:0000313" key="1">
    <source>
        <dbReference type="EMBL" id="GAJ91687.1"/>
    </source>
</evidence>
<reference evidence="1 2" key="1">
    <citation type="submission" date="2014-05" db="EMBL/GenBank/DDBJ databases">
        <title>Whole genome shotgun sequence of Rhizobium rhizogenes NBRC 13257.</title>
        <authorList>
            <person name="Katano-Makiyama Y."/>
            <person name="Hosoyama A."/>
            <person name="Hashimoto M."/>
            <person name="Hosoyama Y."/>
            <person name="Noguchi M."/>
            <person name="Tsuchikane K."/>
            <person name="Kimura A."/>
            <person name="Ohji S."/>
            <person name="Ichikawa N."/>
            <person name="Yamazoe A."/>
            <person name="Fujita N."/>
        </authorList>
    </citation>
    <scope>NUCLEOTIDE SEQUENCE [LARGE SCALE GENOMIC DNA]</scope>
    <source>
        <strain evidence="1 2">NBRC 13257</strain>
    </source>
</reference>
<protein>
    <submittedName>
        <fullName evidence="1">Uncharacterized protein</fullName>
    </submittedName>
</protein>
<gene>
    <name evidence="1" type="ORF">RRH01S_02_03550</name>
</gene>
<dbReference type="RefSeq" id="WP_042470269.1">
    <property type="nucleotide sequence ID" value="NZ_BAYX01000002.1"/>
</dbReference>
<comment type="caution">
    <text evidence="1">The sequence shown here is derived from an EMBL/GenBank/DDBJ whole genome shotgun (WGS) entry which is preliminary data.</text>
</comment>
<proteinExistence type="predicted"/>
<dbReference type="AlphaFoldDB" id="A0AA87Q569"/>
<sequence length="70" mass="7970">MLETSIHPRDLPLFSDDLDRLEKVLDIVCKDRGIDHRGPEAERLGALIIQLYRQGVKEDAKLVALARAYL</sequence>